<organism evidence="1">
    <name type="scientific">Vibrio sp. HB236076</name>
    <dbReference type="NCBI Taxonomy" id="3232307"/>
    <lineage>
        <taxon>Bacteria</taxon>
        <taxon>Pseudomonadati</taxon>
        <taxon>Pseudomonadota</taxon>
        <taxon>Gammaproteobacteria</taxon>
        <taxon>Vibrionales</taxon>
        <taxon>Vibrionaceae</taxon>
        <taxon>Vibrio</taxon>
    </lineage>
</organism>
<dbReference type="RefSeq" id="WP_306099172.1">
    <property type="nucleotide sequence ID" value="NZ_CP162602.1"/>
</dbReference>
<dbReference type="PROSITE" id="PS51257">
    <property type="entry name" value="PROKAR_LIPOPROTEIN"/>
    <property type="match status" value="1"/>
</dbReference>
<evidence type="ECO:0000313" key="1">
    <source>
        <dbReference type="EMBL" id="XDK26996.1"/>
    </source>
</evidence>
<accession>A0AB39HFL4</accession>
<dbReference type="EMBL" id="CP162602">
    <property type="protein sequence ID" value="XDK26996.1"/>
    <property type="molecule type" value="Genomic_DNA"/>
</dbReference>
<gene>
    <name evidence="1" type="ORF">AB0763_14610</name>
</gene>
<proteinExistence type="predicted"/>
<dbReference type="InterPro" id="IPR007298">
    <property type="entry name" value="Cu-R_lipoprotein_NlpE"/>
</dbReference>
<keyword evidence="1" id="KW-0614">Plasmid</keyword>
<geneLocation type="plasmid" evidence="1">
    <name>p-HB236076</name>
</geneLocation>
<dbReference type="Pfam" id="PF04170">
    <property type="entry name" value="NlpE"/>
    <property type="match status" value="1"/>
</dbReference>
<name>A0AB39HFL4_9VIBR</name>
<reference evidence="1" key="1">
    <citation type="submission" date="2024-07" db="EMBL/GenBank/DDBJ databases">
        <title>Genome Analysis of a Potential Novel Vibrio Species Secreting pH- and Thermo-stable Alginate Lyase and its Application in Producing Alginate Oligosaccharides.</title>
        <authorList>
            <person name="Huang H."/>
            <person name="Bao K."/>
        </authorList>
    </citation>
    <scope>NUCLEOTIDE SEQUENCE</scope>
    <source>
        <strain evidence="1">HB236076</strain>
        <plasmid evidence="1">p-HB236076</plasmid>
    </source>
</reference>
<protein>
    <submittedName>
        <fullName evidence="1">Copper resistance protein NlpE</fullName>
    </submittedName>
</protein>
<dbReference type="AlphaFoldDB" id="A0AB39HFL4"/>
<sequence>MKNKTVLTLTATAVALFLAGCNDQKEETVAVSEDSAAQLETSGLEGSQDLQTIETAQPTTDNATLAQEKTWQGVYHGILPCADCEGQETQLMLNGDESFEMTVTYLGKNEEPSTTTGKLQWNEQNTKVMLMDSQGQQVGHYAVSQGTLTQLDNNGEPIKGDLAAQYTLKKEPMGMEE</sequence>
<dbReference type="KEGG" id="vih:AB0763_14610"/>
<dbReference type="Gene3D" id="2.40.128.640">
    <property type="match status" value="1"/>
</dbReference>